<accession>A0A3P6SZJ2</accession>
<reference evidence="2 3" key="1">
    <citation type="submission" date="2018-11" db="EMBL/GenBank/DDBJ databases">
        <authorList>
            <consortium name="Pathogen Informatics"/>
        </authorList>
    </citation>
    <scope>NUCLEOTIDE SEQUENCE [LARGE SCALE GENOMIC DNA]</scope>
</reference>
<dbReference type="Proteomes" id="UP000271889">
    <property type="component" value="Unassembled WGS sequence"/>
</dbReference>
<dbReference type="EMBL" id="UYRV01027520">
    <property type="protein sequence ID" value="VDK81112.1"/>
    <property type="molecule type" value="Genomic_DNA"/>
</dbReference>
<evidence type="ECO:0000256" key="1">
    <source>
        <dbReference type="SAM" id="MobiDB-lite"/>
    </source>
</evidence>
<dbReference type="OrthoDB" id="5870396at2759"/>
<sequence length="92" mass="10418">MYCQAVWARRQSHIIALYFQVFAIDINKNTKKLETFDSSEKLGPRYSSQPTLGANKDASTTHDVSVVESNMYHEIDSFLVPPVVDLRIATLV</sequence>
<organism evidence="2 3">
    <name type="scientific">Cylicostephanus goldi</name>
    <name type="common">Nematode worm</name>
    <dbReference type="NCBI Taxonomy" id="71465"/>
    <lineage>
        <taxon>Eukaryota</taxon>
        <taxon>Metazoa</taxon>
        <taxon>Ecdysozoa</taxon>
        <taxon>Nematoda</taxon>
        <taxon>Chromadorea</taxon>
        <taxon>Rhabditida</taxon>
        <taxon>Rhabditina</taxon>
        <taxon>Rhabditomorpha</taxon>
        <taxon>Strongyloidea</taxon>
        <taxon>Strongylidae</taxon>
        <taxon>Cylicostephanus</taxon>
    </lineage>
</organism>
<evidence type="ECO:0000313" key="3">
    <source>
        <dbReference type="Proteomes" id="UP000271889"/>
    </source>
</evidence>
<keyword evidence="3" id="KW-1185">Reference proteome</keyword>
<evidence type="ECO:0000313" key="2">
    <source>
        <dbReference type="EMBL" id="VDK81112.1"/>
    </source>
</evidence>
<name>A0A3P6SZJ2_CYLGO</name>
<dbReference type="AlphaFoldDB" id="A0A3P6SZJ2"/>
<feature type="compositionally biased region" description="Polar residues" evidence="1">
    <location>
        <begin position="46"/>
        <end position="59"/>
    </location>
</feature>
<proteinExistence type="predicted"/>
<gene>
    <name evidence="2" type="ORF">CGOC_LOCUS7787</name>
</gene>
<protein>
    <submittedName>
        <fullName evidence="2">Uncharacterized protein</fullName>
    </submittedName>
</protein>
<feature type="region of interest" description="Disordered" evidence="1">
    <location>
        <begin position="40"/>
        <end position="59"/>
    </location>
</feature>